<keyword evidence="6" id="KW-1133">Transmembrane helix</keyword>
<dbReference type="EMBL" id="JAZHXJ010000477">
    <property type="protein sequence ID" value="KAL1859770.1"/>
    <property type="molecule type" value="Genomic_DNA"/>
</dbReference>
<dbReference type="Proteomes" id="UP001586593">
    <property type="component" value="Unassembled WGS sequence"/>
</dbReference>
<evidence type="ECO:0000313" key="8">
    <source>
        <dbReference type="Proteomes" id="UP001586593"/>
    </source>
</evidence>
<comment type="cofactor">
    <cofactor evidence="1">
        <name>heme</name>
        <dbReference type="ChEBI" id="CHEBI:30413"/>
    </cofactor>
</comment>
<dbReference type="Gene3D" id="1.10.630.10">
    <property type="entry name" value="Cytochrome P450"/>
    <property type="match status" value="1"/>
</dbReference>
<keyword evidence="2 5" id="KW-0349">Heme</keyword>
<dbReference type="InterPro" id="IPR036396">
    <property type="entry name" value="Cyt_P450_sf"/>
</dbReference>
<feature type="transmembrane region" description="Helical" evidence="6">
    <location>
        <begin position="6"/>
        <end position="28"/>
    </location>
</feature>
<dbReference type="InterPro" id="IPR050121">
    <property type="entry name" value="Cytochrome_P450_monoxygenase"/>
</dbReference>
<sequence>MYSTAIYGAAAVVLVAICVLRPVALYLLDPLDLRKYPSPSILAALSSLWLMRETYYRRRSRAIHEAHRRLGPVIRVAPNQLIFNEPQAVPDIYGHVAARKIVKDVFYDSMAGAHRSLVTARDHEEHGRKRRYLSNVFALRTIVEMEPVIRNNIGHLLRKMDEFCEQACDSAFETTKGGVETKSTRVLDMRNWFNYFTLDVIADMAFGISMGFVETGSDQCYGETKEGTKYAIPSFVPMLHKGIRYSLTLAQLVDVGHNKLAKSVTSCSRWLRKVTGMAAAVDYENFCRNHLKKRLAAGAPDRRCRDFMDRVIRDREGVDRKLPFGELMADTSNMMNAGSETTAAALCSTLWFLVSNPSCFQKLRAEIDERIRPDDPESIVPYDRIRDARYLRACIDEAMRLRPPIGYALQRLVVDPSGATIAGRHVRQGTVVAVSPVTIQRNETLYPEPDRYNPDRWLDESNPQQISALKTFDIVFSQGPRACIGRHLAIVEMQILISSLVRRYDFRLCEDGQDLKTLDLFNANPGPLPLQVRRRELK</sequence>
<evidence type="ECO:0000256" key="6">
    <source>
        <dbReference type="SAM" id="Phobius"/>
    </source>
</evidence>
<dbReference type="PANTHER" id="PTHR24305">
    <property type="entry name" value="CYTOCHROME P450"/>
    <property type="match status" value="1"/>
</dbReference>
<keyword evidence="6" id="KW-0472">Membrane</keyword>
<dbReference type="PRINTS" id="PR00385">
    <property type="entry name" value="P450"/>
</dbReference>
<dbReference type="InterPro" id="IPR002401">
    <property type="entry name" value="Cyt_P450_E_grp-I"/>
</dbReference>
<dbReference type="InterPro" id="IPR001128">
    <property type="entry name" value="Cyt_P450"/>
</dbReference>
<keyword evidence="3 5" id="KW-0479">Metal-binding</keyword>
<keyword evidence="6" id="KW-0812">Transmembrane</keyword>
<keyword evidence="5" id="KW-0503">Monooxygenase</keyword>
<evidence type="ECO:0000256" key="1">
    <source>
        <dbReference type="ARBA" id="ARBA00001971"/>
    </source>
</evidence>
<dbReference type="PRINTS" id="PR00463">
    <property type="entry name" value="EP450I"/>
</dbReference>
<keyword evidence="5" id="KW-0560">Oxidoreductase</keyword>
<dbReference type="CDD" id="cd11061">
    <property type="entry name" value="CYP67-like"/>
    <property type="match status" value="1"/>
</dbReference>
<evidence type="ECO:0000256" key="4">
    <source>
        <dbReference type="ARBA" id="ARBA00023004"/>
    </source>
</evidence>
<name>A0ABR3WEK6_9PEZI</name>
<comment type="similarity">
    <text evidence="5">Belongs to the cytochrome P450 family.</text>
</comment>
<accession>A0ABR3WEK6</accession>
<reference evidence="7 8" key="1">
    <citation type="journal article" date="2024" name="Commun. Biol.">
        <title>Comparative genomic analysis of thermophilic fungi reveals convergent evolutionary adaptations and gene losses.</title>
        <authorList>
            <person name="Steindorff A.S."/>
            <person name="Aguilar-Pontes M.V."/>
            <person name="Robinson A.J."/>
            <person name="Andreopoulos B."/>
            <person name="LaButti K."/>
            <person name="Kuo A."/>
            <person name="Mondo S."/>
            <person name="Riley R."/>
            <person name="Otillar R."/>
            <person name="Haridas S."/>
            <person name="Lipzen A."/>
            <person name="Grimwood J."/>
            <person name="Schmutz J."/>
            <person name="Clum A."/>
            <person name="Reid I.D."/>
            <person name="Moisan M.C."/>
            <person name="Butler G."/>
            <person name="Nguyen T.T.M."/>
            <person name="Dewar K."/>
            <person name="Conant G."/>
            <person name="Drula E."/>
            <person name="Henrissat B."/>
            <person name="Hansel C."/>
            <person name="Singer S."/>
            <person name="Hutchinson M.I."/>
            <person name="de Vries R.P."/>
            <person name="Natvig D.O."/>
            <person name="Powell A.J."/>
            <person name="Tsang A."/>
            <person name="Grigoriev I.V."/>
        </authorList>
    </citation>
    <scope>NUCLEOTIDE SEQUENCE [LARGE SCALE GENOMIC DNA]</scope>
    <source>
        <strain evidence="7 8">ATCC 24622</strain>
    </source>
</reference>
<protein>
    <submittedName>
        <fullName evidence="7">Uncharacterized protein</fullName>
    </submittedName>
</protein>
<keyword evidence="8" id="KW-1185">Reference proteome</keyword>
<evidence type="ECO:0000313" key="7">
    <source>
        <dbReference type="EMBL" id="KAL1859770.1"/>
    </source>
</evidence>
<evidence type="ECO:0000256" key="5">
    <source>
        <dbReference type="RuleBase" id="RU000461"/>
    </source>
</evidence>
<dbReference type="InterPro" id="IPR017972">
    <property type="entry name" value="Cyt_P450_CS"/>
</dbReference>
<dbReference type="SUPFAM" id="SSF48264">
    <property type="entry name" value="Cytochrome P450"/>
    <property type="match status" value="1"/>
</dbReference>
<gene>
    <name evidence="7" type="ORF">VTK73DRAFT_7447</name>
</gene>
<evidence type="ECO:0000256" key="2">
    <source>
        <dbReference type="ARBA" id="ARBA00022617"/>
    </source>
</evidence>
<keyword evidence="4 5" id="KW-0408">Iron</keyword>
<organism evidence="7 8">
    <name type="scientific">Phialemonium thermophilum</name>
    <dbReference type="NCBI Taxonomy" id="223376"/>
    <lineage>
        <taxon>Eukaryota</taxon>
        <taxon>Fungi</taxon>
        <taxon>Dikarya</taxon>
        <taxon>Ascomycota</taxon>
        <taxon>Pezizomycotina</taxon>
        <taxon>Sordariomycetes</taxon>
        <taxon>Sordariomycetidae</taxon>
        <taxon>Cephalothecales</taxon>
        <taxon>Cephalothecaceae</taxon>
        <taxon>Phialemonium</taxon>
    </lineage>
</organism>
<proteinExistence type="inferred from homology"/>
<dbReference type="Pfam" id="PF00067">
    <property type="entry name" value="p450"/>
    <property type="match status" value="1"/>
</dbReference>
<dbReference type="PANTHER" id="PTHR24305:SF172">
    <property type="entry name" value="P450, PUTATIVE (EUROFUNG)-RELATED"/>
    <property type="match status" value="1"/>
</dbReference>
<evidence type="ECO:0000256" key="3">
    <source>
        <dbReference type="ARBA" id="ARBA00022723"/>
    </source>
</evidence>
<comment type="caution">
    <text evidence="7">The sequence shown here is derived from an EMBL/GenBank/DDBJ whole genome shotgun (WGS) entry which is preliminary data.</text>
</comment>
<dbReference type="PROSITE" id="PS00086">
    <property type="entry name" value="CYTOCHROME_P450"/>
    <property type="match status" value="1"/>
</dbReference>